<protein>
    <submittedName>
        <fullName evidence="2">Uncharacterized protein</fullName>
    </submittedName>
</protein>
<feature type="transmembrane region" description="Helical" evidence="1">
    <location>
        <begin position="251"/>
        <end position="277"/>
    </location>
</feature>
<organism evidence="2 3">
    <name type="scientific">Agrocybe pediades</name>
    <dbReference type="NCBI Taxonomy" id="84607"/>
    <lineage>
        <taxon>Eukaryota</taxon>
        <taxon>Fungi</taxon>
        <taxon>Dikarya</taxon>
        <taxon>Basidiomycota</taxon>
        <taxon>Agaricomycotina</taxon>
        <taxon>Agaricomycetes</taxon>
        <taxon>Agaricomycetidae</taxon>
        <taxon>Agaricales</taxon>
        <taxon>Agaricineae</taxon>
        <taxon>Strophariaceae</taxon>
        <taxon>Agrocybe</taxon>
    </lineage>
</organism>
<feature type="transmembrane region" description="Helical" evidence="1">
    <location>
        <begin position="136"/>
        <end position="157"/>
    </location>
</feature>
<dbReference type="Proteomes" id="UP000521872">
    <property type="component" value="Unassembled WGS sequence"/>
</dbReference>
<evidence type="ECO:0000313" key="3">
    <source>
        <dbReference type="Proteomes" id="UP000521872"/>
    </source>
</evidence>
<accession>A0A8H4QF90</accession>
<feature type="transmembrane region" description="Helical" evidence="1">
    <location>
        <begin position="98"/>
        <end position="116"/>
    </location>
</feature>
<dbReference type="EMBL" id="JAACJL010000059">
    <property type="protein sequence ID" value="KAF4610039.1"/>
    <property type="molecule type" value="Genomic_DNA"/>
</dbReference>
<sequence>MAPYNFETHCRWVILAPPSFLPLISSTESLTRPEHGHLQGSQPIGISVMVDFITYQTQLSITATIIAGICYGFLAMLCLHCLLLLLRPNHFYSKRMRLFLLFYVVGMFLLSTGAMIQEIIAINADHLLEMGVAKPLGHNVTSLVSLPFTMPLIVWGADGLMMWRCIILYQGIPRAGEWALKVVFVIFSLTTLGIGASSFVPEFNHTLLLSTPVVNIVLAAILLGRILYLQRHLSKLLGSASGGPQSPYTKIAAMCIESSALIVVFSVASIIATLLAYSSWIGFPYLLLPHICVISPVLIIYRVAQGRSIAVMTSNLNGGRVSTMNFGGDTRTDC</sequence>
<feature type="transmembrane region" description="Helical" evidence="1">
    <location>
        <begin position="178"/>
        <end position="200"/>
    </location>
</feature>
<evidence type="ECO:0000313" key="2">
    <source>
        <dbReference type="EMBL" id="KAF4610039.1"/>
    </source>
</evidence>
<feature type="transmembrane region" description="Helical" evidence="1">
    <location>
        <begin position="206"/>
        <end position="230"/>
    </location>
</feature>
<dbReference type="AlphaFoldDB" id="A0A8H4QF90"/>
<comment type="caution">
    <text evidence="2">The sequence shown here is derived from an EMBL/GenBank/DDBJ whole genome shotgun (WGS) entry which is preliminary data.</text>
</comment>
<keyword evidence="1" id="KW-0472">Membrane</keyword>
<name>A0A8H4QF90_9AGAR</name>
<keyword evidence="1" id="KW-1133">Transmembrane helix</keyword>
<reference evidence="2 3" key="1">
    <citation type="submission" date="2019-12" db="EMBL/GenBank/DDBJ databases">
        <authorList>
            <person name="Floudas D."/>
            <person name="Bentzer J."/>
            <person name="Ahren D."/>
            <person name="Johansson T."/>
            <person name="Persson P."/>
            <person name="Tunlid A."/>
        </authorList>
    </citation>
    <scope>NUCLEOTIDE SEQUENCE [LARGE SCALE GENOMIC DNA]</scope>
    <source>
        <strain evidence="2 3">CBS 102.39</strain>
    </source>
</reference>
<keyword evidence="3" id="KW-1185">Reference proteome</keyword>
<feature type="transmembrane region" description="Helical" evidence="1">
    <location>
        <begin position="283"/>
        <end position="304"/>
    </location>
</feature>
<gene>
    <name evidence="2" type="ORF">D9613_010488</name>
</gene>
<evidence type="ECO:0000256" key="1">
    <source>
        <dbReference type="SAM" id="Phobius"/>
    </source>
</evidence>
<keyword evidence="1" id="KW-0812">Transmembrane</keyword>
<proteinExistence type="predicted"/>
<feature type="transmembrane region" description="Helical" evidence="1">
    <location>
        <begin position="59"/>
        <end position="86"/>
    </location>
</feature>